<keyword evidence="2 8" id="KW-0813">Transport</keyword>
<feature type="domain" description="4Fe-4S ferredoxin-type" evidence="9">
    <location>
        <begin position="6"/>
        <end position="34"/>
    </location>
</feature>
<dbReference type="PRINTS" id="PR00352">
    <property type="entry name" value="3FE4SFRDOXIN"/>
</dbReference>
<dbReference type="InterPro" id="IPR051269">
    <property type="entry name" value="Fe-S_cluster_ET"/>
</dbReference>
<sequence>MDDLRWHVTVDRTRCVGSGQCAGIAPGAFRLDERRRSHPVGESTAPSEAVLGAAECCPVEAVTIRVLGTGEAVFPPEE</sequence>
<evidence type="ECO:0000256" key="8">
    <source>
        <dbReference type="RuleBase" id="RU368020"/>
    </source>
</evidence>
<dbReference type="AlphaFoldDB" id="A0A3Q9FXJ2"/>
<dbReference type="Proteomes" id="UP000267900">
    <property type="component" value="Chromosome"/>
</dbReference>
<protein>
    <recommendedName>
        <fullName evidence="8">Ferredoxin</fullName>
    </recommendedName>
</protein>
<evidence type="ECO:0000256" key="6">
    <source>
        <dbReference type="ARBA" id="ARBA00023014"/>
    </source>
</evidence>
<evidence type="ECO:0000256" key="3">
    <source>
        <dbReference type="ARBA" id="ARBA00022723"/>
    </source>
</evidence>
<dbReference type="PANTHER" id="PTHR36923">
    <property type="entry name" value="FERREDOXIN"/>
    <property type="match status" value="1"/>
</dbReference>
<name>A0A3Q9FXJ2_STRLT</name>
<keyword evidence="11" id="KW-1185">Reference proteome</keyword>
<dbReference type="GO" id="GO:0009055">
    <property type="term" value="F:electron transfer activity"/>
    <property type="evidence" value="ECO:0007669"/>
    <property type="project" value="UniProtKB-UniRule"/>
</dbReference>
<organism evidence="10 11">
    <name type="scientific">Streptomyces luteoverticillatus</name>
    <name type="common">Streptoverticillium luteoverticillatus</name>
    <dbReference type="NCBI Taxonomy" id="66425"/>
    <lineage>
        <taxon>Bacteria</taxon>
        <taxon>Bacillati</taxon>
        <taxon>Actinomycetota</taxon>
        <taxon>Actinomycetes</taxon>
        <taxon>Kitasatosporales</taxon>
        <taxon>Streptomycetaceae</taxon>
        <taxon>Streptomyces</taxon>
    </lineage>
</organism>
<accession>A0A3Q9FXJ2</accession>
<dbReference type="PANTHER" id="PTHR36923:SF3">
    <property type="entry name" value="FERREDOXIN"/>
    <property type="match status" value="1"/>
</dbReference>
<dbReference type="InterPro" id="IPR001080">
    <property type="entry name" value="3Fe4S_ferredoxin"/>
</dbReference>
<reference evidence="10 11" key="1">
    <citation type="submission" date="2018-12" db="EMBL/GenBank/DDBJ databases">
        <title>The whole draft genome of Streptomyce luteoverticillatus CGMCC 15060.</title>
        <authorList>
            <person name="Feng Z."/>
            <person name="Chen G."/>
            <person name="Zhang J."/>
            <person name="Zhu H."/>
            <person name="Yu X."/>
            <person name="Zhang W."/>
            <person name="Zhang X."/>
        </authorList>
    </citation>
    <scope>NUCLEOTIDE SEQUENCE [LARGE SCALE GENOMIC DNA]</scope>
    <source>
        <strain evidence="10 11">CGMCC 15060</strain>
    </source>
</reference>
<dbReference type="InterPro" id="IPR017896">
    <property type="entry name" value="4Fe4S_Fe-S-bd"/>
</dbReference>
<evidence type="ECO:0000313" key="11">
    <source>
        <dbReference type="Proteomes" id="UP000267900"/>
    </source>
</evidence>
<dbReference type="GO" id="GO:0005506">
    <property type="term" value="F:iron ion binding"/>
    <property type="evidence" value="ECO:0007669"/>
    <property type="project" value="UniProtKB-UniRule"/>
</dbReference>
<evidence type="ECO:0000256" key="7">
    <source>
        <dbReference type="ARBA" id="ARBA00023291"/>
    </source>
</evidence>
<dbReference type="Pfam" id="PF13370">
    <property type="entry name" value="Fer4_13"/>
    <property type="match status" value="1"/>
</dbReference>
<evidence type="ECO:0000313" key="10">
    <source>
        <dbReference type="EMBL" id="AZQ71373.1"/>
    </source>
</evidence>
<proteinExistence type="predicted"/>
<evidence type="ECO:0000256" key="5">
    <source>
        <dbReference type="ARBA" id="ARBA00023004"/>
    </source>
</evidence>
<dbReference type="Gene3D" id="3.30.70.20">
    <property type="match status" value="1"/>
</dbReference>
<evidence type="ECO:0000256" key="4">
    <source>
        <dbReference type="ARBA" id="ARBA00022982"/>
    </source>
</evidence>
<comment type="cofactor">
    <cofactor evidence="1">
        <name>[3Fe-4S] cluster</name>
        <dbReference type="ChEBI" id="CHEBI:21137"/>
    </cofactor>
</comment>
<keyword evidence="5 8" id="KW-0408">Iron</keyword>
<dbReference type="SUPFAM" id="SSF54862">
    <property type="entry name" value="4Fe-4S ferredoxins"/>
    <property type="match status" value="1"/>
</dbReference>
<dbReference type="EMBL" id="CP034587">
    <property type="protein sequence ID" value="AZQ71373.1"/>
    <property type="molecule type" value="Genomic_DNA"/>
</dbReference>
<keyword evidence="7" id="KW-0003">3Fe-4S</keyword>
<evidence type="ECO:0000259" key="9">
    <source>
        <dbReference type="PROSITE" id="PS51379"/>
    </source>
</evidence>
<dbReference type="RefSeq" id="WP_126913929.1">
    <property type="nucleotide sequence ID" value="NZ_CP034587.1"/>
</dbReference>
<dbReference type="OrthoDB" id="4557285at2"/>
<comment type="function">
    <text evidence="8">Ferredoxins are iron-sulfur proteins that transfer electrons in a wide variety of metabolic reactions.</text>
</comment>
<dbReference type="GO" id="GO:0051538">
    <property type="term" value="F:3 iron, 4 sulfur cluster binding"/>
    <property type="evidence" value="ECO:0007669"/>
    <property type="project" value="UniProtKB-KW"/>
</dbReference>
<evidence type="ECO:0000256" key="2">
    <source>
        <dbReference type="ARBA" id="ARBA00022448"/>
    </source>
</evidence>
<gene>
    <name evidence="10" type="ORF">EKH77_09275</name>
</gene>
<keyword evidence="3 8" id="KW-0479">Metal-binding</keyword>
<evidence type="ECO:0000256" key="1">
    <source>
        <dbReference type="ARBA" id="ARBA00001927"/>
    </source>
</evidence>
<dbReference type="PROSITE" id="PS51379">
    <property type="entry name" value="4FE4S_FER_2"/>
    <property type="match status" value="1"/>
</dbReference>
<keyword evidence="4 8" id="KW-0249">Electron transport</keyword>
<keyword evidence="6 8" id="KW-0411">Iron-sulfur</keyword>